<dbReference type="AlphaFoldDB" id="A0A9D1N160"/>
<reference evidence="1" key="2">
    <citation type="journal article" date="2021" name="PeerJ">
        <title>Extensive microbial diversity within the chicken gut microbiome revealed by metagenomics and culture.</title>
        <authorList>
            <person name="Gilroy R."/>
            <person name="Ravi A."/>
            <person name="Getino M."/>
            <person name="Pursley I."/>
            <person name="Horton D.L."/>
            <person name="Alikhan N.F."/>
            <person name="Baker D."/>
            <person name="Gharbi K."/>
            <person name="Hall N."/>
            <person name="Watson M."/>
            <person name="Adriaenssens E.M."/>
            <person name="Foster-Nyarko E."/>
            <person name="Jarju S."/>
            <person name="Secka A."/>
            <person name="Antonio M."/>
            <person name="Oren A."/>
            <person name="Chaudhuri R.R."/>
            <person name="La Ragione R."/>
            <person name="Hildebrand F."/>
            <person name="Pallen M.J."/>
        </authorList>
    </citation>
    <scope>NUCLEOTIDE SEQUENCE</scope>
    <source>
        <strain evidence="1">CHK154-7741</strain>
    </source>
</reference>
<sequence length="224" mass="26742">MFENIKNNIDFWIRSNTKFSRKNFVETDEKILYRNYLENLYTFDILDKCFVKKIYVNPKILDIGSKNWFYAKGEYSFFDSFCSGFSLDGVEIDAYRLYSNFYSRYETAKFYTRGLKNIRYIASNLLNIKDRYDFIVWFLPFVLKEPHIKWGLPMACFMPQELLEHAMSLLNLNGQMLIINQGESEAAAQKKLLDSLKIKYEEKGIVKSDFLQYKNDRYAFLINN</sequence>
<dbReference type="Proteomes" id="UP000886748">
    <property type="component" value="Unassembled WGS sequence"/>
</dbReference>
<dbReference type="EMBL" id="DVOD01000047">
    <property type="protein sequence ID" value="HIU92761.1"/>
    <property type="molecule type" value="Genomic_DNA"/>
</dbReference>
<dbReference type="SUPFAM" id="SSF53335">
    <property type="entry name" value="S-adenosyl-L-methionine-dependent methyltransferases"/>
    <property type="match status" value="1"/>
</dbReference>
<evidence type="ECO:0000313" key="1">
    <source>
        <dbReference type="EMBL" id="HIU92761.1"/>
    </source>
</evidence>
<name>A0A9D1N160_9CLOT</name>
<gene>
    <name evidence="1" type="ORF">IAD26_06480</name>
</gene>
<organism evidence="1 2">
    <name type="scientific">Candidatus Limenecus avicola</name>
    <dbReference type="NCBI Taxonomy" id="2840847"/>
    <lineage>
        <taxon>Bacteria</taxon>
        <taxon>Bacillati</taxon>
        <taxon>Bacillota</taxon>
        <taxon>Clostridia</taxon>
        <taxon>Eubacteriales</taxon>
        <taxon>Clostridiaceae</taxon>
        <taxon>Clostridiaceae incertae sedis</taxon>
        <taxon>Candidatus Limenecus</taxon>
    </lineage>
</organism>
<comment type="caution">
    <text evidence="1">The sequence shown here is derived from an EMBL/GenBank/DDBJ whole genome shotgun (WGS) entry which is preliminary data.</text>
</comment>
<accession>A0A9D1N160</accession>
<protein>
    <recommendedName>
        <fullName evidence="3">Methyltransferase</fullName>
    </recommendedName>
</protein>
<evidence type="ECO:0008006" key="3">
    <source>
        <dbReference type="Google" id="ProtNLM"/>
    </source>
</evidence>
<proteinExistence type="predicted"/>
<reference evidence="1" key="1">
    <citation type="submission" date="2020-10" db="EMBL/GenBank/DDBJ databases">
        <authorList>
            <person name="Gilroy R."/>
        </authorList>
    </citation>
    <scope>NUCLEOTIDE SEQUENCE</scope>
    <source>
        <strain evidence="1">CHK154-7741</strain>
    </source>
</reference>
<evidence type="ECO:0000313" key="2">
    <source>
        <dbReference type="Proteomes" id="UP000886748"/>
    </source>
</evidence>
<dbReference type="InterPro" id="IPR029063">
    <property type="entry name" value="SAM-dependent_MTases_sf"/>
</dbReference>